<geneLocation type="plasmid" evidence="3 4">
    <name>AZO_p2</name>
</geneLocation>
<keyword evidence="3" id="KW-0614">Plasmid</keyword>
<dbReference type="SUPFAM" id="SSF53807">
    <property type="entry name" value="Helical backbone' metal receptor"/>
    <property type="match status" value="1"/>
</dbReference>
<name>G7ZD12_AZOL4</name>
<dbReference type="OrthoDB" id="9797736at2"/>
<keyword evidence="1" id="KW-0732">Signal</keyword>
<evidence type="ECO:0000256" key="1">
    <source>
        <dbReference type="SAM" id="SignalP"/>
    </source>
</evidence>
<accession>G7ZD12</accession>
<dbReference type="PROSITE" id="PS50983">
    <property type="entry name" value="FE_B12_PBP"/>
    <property type="match status" value="1"/>
</dbReference>
<dbReference type="Proteomes" id="UP000005667">
    <property type="component" value="Plasmid AZO_p2"/>
</dbReference>
<keyword evidence="4" id="KW-1185">Reference proteome</keyword>
<proteinExistence type="predicted"/>
<dbReference type="PANTHER" id="PTHR30535:SF4">
    <property type="entry name" value="HEMIN-BINDING PERIPLASMIC PROTEIN HMUT"/>
    <property type="match status" value="1"/>
</dbReference>
<feature type="chain" id="PRO_5003506783" evidence="1">
    <location>
        <begin position="31"/>
        <end position="302"/>
    </location>
</feature>
<evidence type="ECO:0000313" key="3">
    <source>
        <dbReference type="EMBL" id="CBS89789.1"/>
    </source>
</evidence>
<dbReference type="AlphaFoldDB" id="G7ZD12"/>
<protein>
    <submittedName>
        <fullName evidence="3">Hemin ABC transporter, substrate-binding component</fullName>
    </submittedName>
</protein>
<feature type="signal peptide" evidence="1">
    <location>
        <begin position="1"/>
        <end position="30"/>
    </location>
</feature>
<dbReference type="InterPro" id="IPR050902">
    <property type="entry name" value="ABC_Transporter_SBP"/>
</dbReference>
<evidence type="ECO:0000259" key="2">
    <source>
        <dbReference type="PROSITE" id="PS50983"/>
    </source>
</evidence>
<dbReference type="EMBL" id="FQ311870">
    <property type="protein sequence ID" value="CBS89789.1"/>
    <property type="molecule type" value="Genomic_DNA"/>
</dbReference>
<dbReference type="PANTHER" id="PTHR30535">
    <property type="entry name" value="VITAMIN B12-BINDING PROTEIN"/>
    <property type="match status" value="1"/>
</dbReference>
<dbReference type="KEGG" id="ali:AZOLI_p20679"/>
<evidence type="ECO:0000313" key="4">
    <source>
        <dbReference type="Proteomes" id="UP000005667"/>
    </source>
</evidence>
<dbReference type="InterPro" id="IPR002491">
    <property type="entry name" value="ABC_transptr_periplasmic_BD"/>
</dbReference>
<reference evidence="4" key="1">
    <citation type="journal article" date="2011" name="PLoS Genet.">
        <title>Azospirillum genomes reveal transition of bacteria from aquatic to terrestrial environments.</title>
        <authorList>
            <person name="Wisniewski-Dye F."/>
            <person name="Borziak K."/>
            <person name="Khalsa-Moyers G."/>
            <person name="Alexandre G."/>
            <person name="Sukharnikov L.O."/>
            <person name="Wuichet K."/>
            <person name="Hurst G.B."/>
            <person name="McDonald W.H."/>
            <person name="Robertson J.S."/>
            <person name="Barbe V."/>
            <person name="Calteau A."/>
            <person name="Rouy Z."/>
            <person name="Mangenot S."/>
            <person name="Prigent-Combaret C."/>
            <person name="Normand P."/>
            <person name="Boyer M."/>
            <person name="Siguier P."/>
            <person name="Dessaux Y."/>
            <person name="Elmerich C."/>
            <person name="Condemine G."/>
            <person name="Krishnen G."/>
            <person name="Kennedy I."/>
            <person name="Paterson A.H."/>
            <person name="Gonzalez V."/>
            <person name="Mavingui P."/>
            <person name="Zhulin I.B."/>
        </authorList>
    </citation>
    <scope>NUCLEOTIDE SEQUENCE [LARGE SCALE GENOMIC DNA]</scope>
    <source>
        <strain evidence="4">4B</strain>
    </source>
</reference>
<sequence>MREPMMMRAFPRRLLAALALGIAACLTAHAAEAAEGAAKMRLVTIGAPVTELAFALGAGDAVVGRDTVSRQPAAAAAKPDVGYMRTLSAEGLMSLAPTHVLAVEGAGPQTAFDQLRAMGVTVEMVPEVSNPAGLSAKIAAVARALGREEEGRRLAAELTGRLSALSAEAQQAAGSGKAGARILCLVGGGPGGMMAAGRGTVPDALIALAGGRNAIDSDRDFPPLSAEAALAAEPQILLVSRALVERSGGLDGLLSLPQLAMTPAARDRRVVQIDGALLVGLGPRTPEAVEALLRAQTGKGGP</sequence>
<gene>
    <name evidence="3" type="primary">hmuT</name>
    <name evidence="3" type="ordered locus">AZOLI_p20679</name>
</gene>
<dbReference type="Gene3D" id="3.40.50.1980">
    <property type="entry name" value="Nitrogenase molybdenum iron protein domain"/>
    <property type="match status" value="2"/>
</dbReference>
<dbReference type="PROSITE" id="PS51257">
    <property type="entry name" value="PROKAR_LIPOPROTEIN"/>
    <property type="match status" value="1"/>
</dbReference>
<organism evidence="3 4">
    <name type="scientific">Azospirillum lipoferum (strain 4B)</name>
    <dbReference type="NCBI Taxonomy" id="862719"/>
    <lineage>
        <taxon>Bacteria</taxon>
        <taxon>Pseudomonadati</taxon>
        <taxon>Pseudomonadota</taxon>
        <taxon>Alphaproteobacteria</taxon>
        <taxon>Rhodospirillales</taxon>
        <taxon>Azospirillaceae</taxon>
        <taxon>Azospirillum</taxon>
    </lineage>
</organism>
<dbReference type="HOGENOM" id="CLU_038034_6_0_5"/>
<feature type="domain" description="Fe/B12 periplasmic-binding" evidence="2">
    <location>
        <begin position="41"/>
        <end position="302"/>
    </location>
</feature>
<dbReference type="Pfam" id="PF01497">
    <property type="entry name" value="Peripla_BP_2"/>
    <property type="match status" value="1"/>
</dbReference>